<accession>A0AAD2H3A7</accession>
<evidence type="ECO:0000256" key="1">
    <source>
        <dbReference type="SAM" id="MobiDB-lite"/>
    </source>
</evidence>
<comment type="caution">
    <text evidence="2">The sequence shown here is derived from an EMBL/GenBank/DDBJ whole genome shotgun (WGS) entry which is preliminary data.</text>
</comment>
<proteinExistence type="predicted"/>
<evidence type="ECO:0000313" key="2">
    <source>
        <dbReference type="EMBL" id="CAK5267288.1"/>
    </source>
</evidence>
<feature type="compositionally biased region" description="Basic and acidic residues" evidence="1">
    <location>
        <begin position="355"/>
        <end position="366"/>
    </location>
</feature>
<sequence>MDDNFALVMAFLRPTVAVRPLIVLTEIELGCAPWKRLGCAVTRCGISPPESRRQVLPSSTQGREFPGSPACNVAKQAPEIDHVTRIQTELWQLSSLAATLVIPPAAAHEAASGSPYVRKIGRLAIFRLCQRVGFEAKSGLLIHLTLNLSLLLSEVRHILAAVPGQAGAGRTKDHVDNPNLSRFGRLLRTLKNDAAAREPTVMVTETRRTVEPITDDAPTWKRIQPIQADAPPWKRVDHPIQADAPTWKRIDHPIQADAPTWRRTEHPIQADAPTWKRVDHPIQADAPTWKRADHPIQADAPTWKRIDHPIQADAPTWRRADHPIQADAPPWKRVEAPIQADAPTWKRADHPIEADAPPWKRVERPIPADAPTWKRVQPTGADAPPWKRAEPTGADAPPW</sequence>
<gene>
    <name evidence="2" type="ORF">MYCIT1_LOCUS9672</name>
</gene>
<dbReference type="AlphaFoldDB" id="A0AAD2H3A7"/>
<evidence type="ECO:0000313" key="3">
    <source>
        <dbReference type="Proteomes" id="UP001295794"/>
    </source>
</evidence>
<protein>
    <submittedName>
        <fullName evidence="2">Uncharacterized protein</fullName>
    </submittedName>
</protein>
<name>A0AAD2H3A7_9AGAR</name>
<dbReference type="EMBL" id="CAVNYO010000118">
    <property type="protein sequence ID" value="CAK5267288.1"/>
    <property type="molecule type" value="Genomic_DNA"/>
</dbReference>
<keyword evidence="3" id="KW-1185">Reference proteome</keyword>
<dbReference type="Proteomes" id="UP001295794">
    <property type="component" value="Unassembled WGS sequence"/>
</dbReference>
<organism evidence="2 3">
    <name type="scientific">Mycena citricolor</name>
    <dbReference type="NCBI Taxonomy" id="2018698"/>
    <lineage>
        <taxon>Eukaryota</taxon>
        <taxon>Fungi</taxon>
        <taxon>Dikarya</taxon>
        <taxon>Basidiomycota</taxon>
        <taxon>Agaricomycotina</taxon>
        <taxon>Agaricomycetes</taxon>
        <taxon>Agaricomycetidae</taxon>
        <taxon>Agaricales</taxon>
        <taxon>Marasmiineae</taxon>
        <taxon>Mycenaceae</taxon>
        <taxon>Mycena</taxon>
    </lineage>
</organism>
<reference evidence="2" key="1">
    <citation type="submission" date="2023-11" db="EMBL/GenBank/DDBJ databases">
        <authorList>
            <person name="De Vega J J."/>
            <person name="De Vega J J."/>
        </authorList>
    </citation>
    <scope>NUCLEOTIDE SEQUENCE</scope>
</reference>
<feature type="region of interest" description="Disordered" evidence="1">
    <location>
        <begin position="355"/>
        <end position="399"/>
    </location>
</feature>